<dbReference type="RefSeq" id="WP_088619588.1">
    <property type="nucleotide sequence ID" value="NZ_CP022129.1"/>
</dbReference>
<evidence type="ECO:0000313" key="4">
    <source>
        <dbReference type="Proteomes" id="UP000197019"/>
    </source>
</evidence>
<dbReference type="AlphaFoldDB" id="A0A1Z4BZK6"/>
<dbReference type="KEGG" id="mpsy:CEK71_11880"/>
<feature type="domain" description="PPM-type phosphatase" evidence="1">
    <location>
        <begin position="2"/>
        <end position="242"/>
    </location>
</feature>
<dbReference type="OrthoDB" id="9801841at2"/>
<evidence type="ECO:0000313" key="3">
    <source>
        <dbReference type="EMBL" id="POZ52278.1"/>
    </source>
</evidence>
<organism evidence="2 4">
    <name type="scientific">Methylovulum psychrotolerans</name>
    <dbReference type="NCBI Taxonomy" id="1704499"/>
    <lineage>
        <taxon>Bacteria</taxon>
        <taxon>Pseudomonadati</taxon>
        <taxon>Pseudomonadota</taxon>
        <taxon>Gammaproteobacteria</taxon>
        <taxon>Methylococcales</taxon>
        <taxon>Methylococcaceae</taxon>
        <taxon>Methylovulum</taxon>
    </lineage>
</organism>
<reference evidence="3 5" key="2">
    <citation type="submission" date="2017-11" db="EMBL/GenBank/DDBJ databases">
        <title>Draft Genome Sequence of Methylobacter psychrotolerans Sph1T, an Obligate Methanotroph from Low-Temperature Environments.</title>
        <authorList>
            <person name="Oshkin I.Y."/>
            <person name="Miroshnikov K."/>
            <person name="Belova S.E."/>
            <person name="Korzhenkov A."/>
            <person name="Toshchakov S.V."/>
            <person name="Dedysh S.N."/>
        </authorList>
    </citation>
    <scope>NUCLEOTIDE SEQUENCE [LARGE SCALE GENOMIC DNA]</scope>
    <source>
        <strain evidence="3 5">Sph1</strain>
    </source>
</reference>
<name>A0A1Z4BZK6_9GAMM</name>
<dbReference type="InterPro" id="IPR001932">
    <property type="entry name" value="PPM-type_phosphatase-like_dom"/>
</dbReference>
<dbReference type="EMBL" id="CP022129">
    <property type="protein sequence ID" value="ASF46716.1"/>
    <property type="molecule type" value="Genomic_DNA"/>
</dbReference>
<dbReference type="Gene3D" id="3.60.40.10">
    <property type="entry name" value="PPM-type phosphatase domain"/>
    <property type="match status" value="1"/>
</dbReference>
<keyword evidence="4" id="KW-1185">Reference proteome</keyword>
<dbReference type="SUPFAM" id="SSF81606">
    <property type="entry name" value="PP2C-like"/>
    <property type="match status" value="1"/>
</dbReference>
<dbReference type="Proteomes" id="UP000237423">
    <property type="component" value="Unassembled WGS sequence"/>
</dbReference>
<dbReference type="Pfam" id="PF13672">
    <property type="entry name" value="PP2C_2"/>
    <property type="match status" value="1"/>
</dbReference>
<evidence type="ECO:0000259" key="1">
    <source>
        <dbReference type="PROSITE" id="PS51746"/>
    </source>
</evidence>
<sequence>MRLSTATLTSAGGRPYNEDCFGHRTLGGAQCWLVADGLGGHVGGEVASQAAVEGFLYSFAQQPRPLSAESLERHLQAAHAGVLAGQRDHPDLANMRTTLVALLSDGTAALWAHIGDSRLYGFRHGKLAEATQDHSVPQAMANAGEIPPTAIRHHEDRNRLLRDVGGTKGIRPTIKATPWVLQSGDGFLLCTDGFWEHVTETAMAIELAKSATPQQWLDNMAWRLQHLGLQGHDNYTAIAVFVD</sequence>
<dbReference type="InterPro" id="IPR036457">
    <property type="entry name" value="PPM-type-like_dom_sf"/>
</dbReference>
<proteinExistence type="predicted"/>
<dbReference type="CDD" id="cd00143">
    <property type="entry name" value="PP2Cc"/>
    <property type="match status" value="1"/>
</dbReference>
<evidence type="ECO:0000313" key="2">
    <source>
        <dbReference type="EMBL" id="ASF46716.1"/>
    </source>
</evidence>
<dbReference type="SMART" id="SM00331">
    <property type="entry name" value="PP2C_SIG"/>
    <property type="match status" value="1"/>
</dbReference>
<protein>
    <submittedName>
        <fullName evidence="2 3">Serine/threonine-protein phosphatase</fullName>
    </submittedName>
</protein>
<dbReference type="SMART" id="SM00332">
    <property type="entry name" value="PP2Cc"/>
    <property type="match status" value="1"/>
</dbReference>
<evidence type="ECO:0000313" key="5">
    <source>
        <dbReference type="Proteomes" id="UP000237423"/>
    </source>
</evidence>
<gene>
    <name evidence="3" type="ORF">AADEFJLK_01753</name>
    <name evidence="2" type="ORF">CEK71_11880</name>
</gene>
<dbReference type="Proteomes" id="UP000197019">
    <property type="component" value="Chromosome"/>
</dbReference>
<accession>A0A1Z4BZK6</accession>
<reference evidence="2 4" key="1">
    <citation type="submission" date="2017-06" db="EMBL/GenBank/DDBJ databases">
        <title>Genome Sequencing of the methanotroph Methylovulum psychrotolerants str. HV10-M2 isolated from a high-altitude environment.</title>
        <authorList>
            <person name="Mateos-Rivera A."/>
        </authorList>
    </citation>
    <scope>NUCLEOTIDE SEQUENCE [LARGE SCALE GENOMIC DNA]</scope>
    <source>
        <strain evidence="2 4">HV10_M2</strain>
    </source>
</reference>
<dbReference type="PROSITE" id="PS51746">
    <property type="entry name" value="PPM_2"/>
    <property type="match status" value="1"/>
</dbReference>
<dbReference type="EMBL" id="PGFZ01000003">
    <property type="protein sequence ID" value="POZ52278.1"/>
    <property type="molecule type" value="Genomic_DNA"/>
</dbReference>